<evidence type="ECO:0000313" key="2">
    <source>
        <dbReference type="EMBL" id="KAB7500297.1"/>
    </source>
</evidence>
<comment type="caution">
    <text evidence="2">The sequence shown here is derived from an EMBL/GenBank/DDBJ whole genome shotgun (WGS) entry which is preliminary data.</text>
</comment>
<dbReference type="EMBL" id="SEYY01014433">
    <property type="protein sequence ID" value="KAB7500297.1"/>
    <property type="molecule type" value="Genomic_DNA"/>
</dbReference>
<name>A0A5N5T2D4_9CRUS</name>
<accession>A0A5N5T2D4</accession>
<feature type="region of interest" description="Disordered" evidence="1">
    <location>
        <begin position="1"/>
        <end position="57"/>
    </location>
</feature>
<keyword evidence="3" id="KW-1185">Reference proteome</keyword>
<protein>
    <submittedName>
        <fullName evidence="2">Uncharacterized protein</fullName>
    </submittedName>
</protein>
<organism evidence="2 3">
    <name type="scientific">Armadillidium nasatum</name>
    <dbReference type="NCBI Taxonomy" id="96803"/>
    <lineage>
        <taxon>Eukaryota</taxon>
        <taxon>Metazoa</taxon>
        <taxon>Ecdysozoa</taxon>
        <taxon>Arthropoda</taxon>
        <taxon>Crustacea</taxon>
        <taxon>Multicrustacea</taxon>
        <taxon>Malacostraca</taxon>
        <taxon>Eumalacostraca</taxon>
        <taxon>Peracarida</taxon>
        <taxon>Isopoda</taxon>
        <taxon>Oniscidea</taxon>
        <taxon>Crinocheta</taxon>
        <taxon>Armadillidiidae</taxon>
        <taxon>Armadillidium</taxon>
    </lineage>
</organism>
<evidence type="ECO:0000313" key="3">
    <source>
        <dbReference type="Proteomes" id="UP000326759"/>
    </source>
</evidence>
<gene>
    <name evidence="2" type="ORF">Anas_14151</name>
</gene>
<dbReference type="Proteomes" id="UP000326759">
    <property type="component" value="Unassembled WGS sequence"/>
</dbReference>
<proteinExistence type="predicted"/>
<reference evidence="2 3" key="1">
    <citation type="journal article" date="2019" name="PLoS Biol.">
        <title>Sex chromosomes control vertical transmission of feminizing Wolbachia symbionts in an isopod.</title>
        <authorList>
            <person name="Becking T."/>
            <person name="Chebbi M.A."/>
            <person name="Giraud I."/>
            <person name="Moumen B."/>
            <person name="Laverre T."/>
            <person name="Caubet Y."/>
            <person name="Peccoud J."/>
            <person name="Gilbert C."/>
            <person name="Cordaux R."/>
        </authorList>
    </citation>
    <scope>NUCLEOTIDE SEQUENCE [LARGE SCALE GENOMIC DNA]</scope>
    <source>
        <strain evidence="2">ANa2</strain>
        <tissue evidence="2">Whole body excluding digestive tract and cuticle</tissue>
    </source>
</reference>
<sequence>MTEYSQPPSSPTSPSTSECQEKSISSDLENIPGVSSPFNHNRSPLLGVASSQMGWNI</sequence>
<evidence type="ECO:0000256" key="1">
    <source>
        <dbReference type="SAM" id="MobiDB-lite"/>
    </source>
</evidence>
<dbReference type="AlphaFoldDB" id="A0A5N5T2D4"/>